<accession>A0A0B5ASR6</accession>
<dbReference type="GO" id="GO:0046872">
    <property type="term" value="F:metal ion binding"/>
    <property type="evidence" value="ECO:0007669"/>
    <property type="project" value="UniProtKB-KW"/>
</dbReference>
<organism evidence="12 13">
    <name type="scientific">Jeotgalibacillus malaysiensis</name>
    <dbReference type="NCBI Taxonomy" id="1508404"/>
    <lineage>
        <taxon>Bacteria</taxon>
        <taxon>Bacillati</taxon>
        <taxon>Bacillota</taxon>
        <taxon>Bacilli</taxon>
        <taxon>Bacillales</taxon>
        <taxon>Caryophanaceae</taxon>
        <taxon>Jeotgalibacillus</taxon>
    </lineage>
</organism>
<evidence type="ECO:0000313" key="13">
    <source>
        <dbReference type="Proteomes" id="UP000031449"/>
    </source>
</evidence>
<comment type="catalytic activity">
    <reaction evidence="9">
        <text>(sulfur carrier)-H + L-cysteine = (sulfur carrier)-SH + L-alanine</text>
        <dbReference type="Rhea" id="RHEA:43892"/>
        <dbReference type="Rhea" id="RHEA-COMP:14737"/>
        <dbReference type="Rhea" id="RHEA-COMP:14739"/>
        <dbReference type="ChEBI" id="CHEBI:29917"/>
        <dbReference type="ChEBI" id="CHEBI:35235"/>
        <dbReference type="ChEBI" id="CHEBI:57972"/>
        <dbReference type="ChEBI" id="CHEBI:64428"/>
        <dbReference type="EC" id="2.8.1.7"/>
    </reaction>
</comment>
<dbReference type="InterPro" id="IPR020578">
    <property type="entry name" value="Aminotrans_V_PyrdxlP_BS"/>
</dbReference>
<dbReference type="Proteomes" id="UP000031449">
    <property type="component" value="Chromosome"/>
</dbReference>
<feature type="domain" description="Aminotransferase class V" evidence="11">
    <location>
        <begin position="4"/>
        <end position="363"/>
    </location>
</feature>
<evidence type="ECO:0000256" key="2">
    <source>
        <dbReference type="ARBA" id="ARBA00006490"/>
    </source>
</evidence>
<keyword evidence="7" id="KW-0408">Iron</keyword>
<dbReference type="PANTHER" id="PTHR11601">
    <property type="entry name" value="CYSTEINE DESULFURYLASE FAMILY MEMBER"/>
    <property type="match status" value="1"/>
</dbReference>
<evidence type="ECO:0000256" key="7">
    <source>
        <dbReference type="ARBA" id="ARBA00023004"/>
    </source>
</evidence>
<proteinExistence type="inferred from homology"/>
<keyword evidence="13" id="KW-1185">Reference proteome</keyword>
<dbReference type="Gene3D" id="3.40.640.10">
    <property type="entry name" value="Type I PLP-dependent aspartate aminotransferase-like (Major domain)"/>
    <property type="match status" value="1"/>
</dbReference>
<keyword evidence="6" id="KW-0663">Pyridoxal phosphate</keyword>
<dbReference type="InterPro" id="IPR015421">
    <property type="entry name" value="PyrdxlP-dep_Trfase_major"/>
</dbReference>
<dbReference type="PROSITE" id="PS00595">
    <property type="entry name" value="AA_TRANSFER_CLASS_5"/>
    <property type="match status" value="1"/>
</dbReference>
<evidence type="ECO:0000256" key="3">
    <source>
        <dbReference type="ARBA" id="ARBA00012239"/>
    </source>
</evidence>
<evidence type="ECO:0000256" key="4">
    <source>
        <dbReference type="ARBA" id="ARBA00022679"/>
    </source>
</evidence>
<protein>
    <recommendedName>
        <fullName evidence="3">cysteine desulfurase</fullName>
        <ecNumber evidence="3">2.8.1.7</ecNumber>
    </recommendedName>
</protein>
<evidence type="ECO:0000313" key="12">
    <source>
        <dbReference type="EMBL" id="AJD91613.1"/>
    </source>
</evidence>
<dbReference type="InterPro" id="IPR016454">
    <property type="entry name" value="Cysteine_dSase"/>
</dbReference>
<gene>
    <name evidence="12" type="ORF">JMA_22960</name>
</gene>
<dbReference type="OrthoDB" id="9808002at2"/>
<dbReference type="EMBL" id="CP009416">
    <property type="protein sequence ID" value="AJD91613.1"/>
    <property type="molecule type" value="Genomic_DNA"/>
</dbReference>
<evidence type="ECO:0000256" key="9">
    <source>
        <dbReference type="ARBA" id="ARBA00050776"/>
    </source>
</evidence>
<dbReference type="InterPro" id="IPR000192">
    <property type="entry name" value="Aminotrans_V_dom"/>
</dbReference>
<dbReference type="KEGG" id="jeo:JMA_22960"/>
<evidence type="ECO:0000256" key="6">
    <source>
        <dbReference type="ARBA" id="ARBA00022898"/>
    </source>
</evidence>
<comment type="cofactor">
    <cofactor evidence="1 10">
        <name>pyridoxal 5'-phosphate</name>
        <dbReference type="ChEBI" id="CHEBI:597326"/>
    </cofactor>
</comment>
<dbReference type="GO" id="GO:0031071">
    <property type="term" value="F:cysteine desulfurase activity"/>
    <property type="evidence" value="ECO:0007669"/>
    <property type="project" value="UniProtKB-EC"/>
</dbReference>
<dbReference type="PIRSF" id="PIRSF005572">
    <property type="entry name" value="NifS"/>
    <property type="match status" value="1"/>
</dbReference>
<dbReference type="InterPro" id="IPR015424">
    <property type="entry name" value="PyrdxlP-dep_Trfase"/>
</dbReference>
<comment type="similarity">
    <text evidence="2">Belongs to the class-V pyridoxal-phosphate-dependent aminotransferase family. NifS/IscS subfamily.</text>
</comment>
<dbReference type="Gene3D" id="1.10.260.50">
    <property type="match status" value="1"/>
</dbReference>
<keyword evidence="4 12" id="KW-0808">Transferase</keyword>
<dbReference type="Pfam" id="PF00266">
    <property type="entry name" value="Aminotran_5"/>
    <property type="match status" value="1"/>
</dbReference>
<dbReference type="BioCyc" id="JESP1508404:G14D9-11551-MONOMER"/>
<dbReference type="SUPFAM" id="SSF53383">
    <property type="entry name" value="PLP-dependent transferases"/>
    <property type="match status" value="1"/>
</dbReference>
<evidence type="ECO:0000256" key="8">
    <source>
        <dbReference type="ARBA" id="ARBA00023014"/>
    </source>
</evidence>
<evidence type="ECO:0000256" key="10">
    <source>
        <dbReference type="RuleBase" id="RU004504"/>
    </source>
</evidence>
<evidence type="ECO:0000259" key="11">
    <source>
        <dbReference type="Pfam" id="PF00266"/>
    </source>
</evidence>
<name>A0A0B5ASR6_9BACL</name>
<sequence>MNRIYADHAATTPMLPEVTAVMVDVMEKTYGNPSSIHQTGRAARKILDDARTLIASKLGVHFNEIHFTSGGTEADNLAIFGTVDAMQPKGKHIITTEVEHHAVLHPCQELEKRGFEVTYLKVDENGRISMDEFASALREDTILVTVMYGNNEVGTLQPIREIGALLKDHQAIFHTDAVQAFGLSDIQVSEEGIDLLSVSSHKINGPKGAGFLYIKNGTPHHATVFGGEQERKKRAGTENLAAIAGLAEAVEYAFDNKEEKTAKLVEIKEMLLDELKKSGVQFNVNGSLEHSLPHVVNLSIPGTEIESLLINLDLAGIAASSGSACTAGSVEPSHVLAAMYGPESEKLYNSVRFSFGTNNTVEDAIYIAQSLKKITDRF</sequence>
<dbReference type="AlphaFoldDB" id="A0A0B5ASR6"/>
<dbReference type="FunFam" id="3.40.640.10:FF:000084">
    <property type="entry name" value="IscS-like cysteine desulfurase"/>
    <property type="match status" value="1"/>
</dbReference>
<dbReference type="GO" id="GO:0051536">
    <property type="term" value="F:iron-sulfur cluster binding"/>
    <property type="evidence" value="ECO:0007669"/>
    <property type="project" value="UniProtKB-KW"/>
</dbReference>
<dbReference type="InterPro" id="IPR015422">
    <property type="entry name" value="PyrdxlP-dep_Trfase_small"/>
</dbReference>
<keyword evidence="8" id="KW-0411">Iron-sulfur</keyword>
<dbReference type="HOGENOM" id="CLU_003433_0_0_9"/>
<dbReference type="PANTHER" id="PTHR11601:SF34">
    <property type="entry name" value="CYSTEINE DESULFURASE"/>
    <property type="match status" value="1"/>
</dbReference>
<evidence type="ECO:0000256" key="5">
    <source>
        <dbReference type="ARBA" id="ARBA00022723"/>
    </source>
</evidence>
<dbReference type="NCBIfam" id="NF002806">
    <property type="entry name" value="PRK02948.1"/>
    <property type="match status" value="1"/>
</dbReference>
<dbReference type="Gene3D" id="3.90.1150.10">
    <property type="entry name" value="Aspartate Aminotransferase, domain 1"/>
    <property type="match status" value="1"/>
</dbReference>
<reference evidence="12 13" key="1">
    <citation type="submission" date="2014-08" db="EMBL/GenBank/DDBJ databases">
        <title>Complete genome of a marine bacteria Jeotgalibacillus malaysiensis.</title>
        <authorList>
            <person name="Yaakop A.S."/>
            <person name="Chan K.-G."/>
            <person name="Goh K.M."/>
        </authorList>
    </citation>
    <scope>NUCLEOTIDE SEQUENCE [LARGE SCALE GENOMIC DNA]</scope>
    <source>
        <strain evidence="12 13">D5</strain>
    </source>
</reference>
<evidence type="ECO:0000256" key="1">
    <source>
        <dbReference type="ARBA" id="ARBA00001933"/>
    </source>
</evidence>
<dbReference type="STRING" id="1508404.JMA_22960"/>
<dbReference type="EC" id="2.8.1.7" evidence="3"/>
<keyword evidence="5" id="KW-0479">Metal-binding</keyword>